<organism evidence="3">
    <name type="scientific">Perkinsus marinus (strain ATCC 50983 / TXsc)</name>
    <dbReference type="NCBI Taxonomy" id="423536"/>
    <lineage>
        <taxon>Eukaryota</taxon>
        <taxon>Sar</taxon>
        <taxon>Alveolata</taxon>
        <taxon>Perkinsozoa</taxon>
        <taxon>Perkinsea</taxon>
        <taxon>Perkinsida</taxon>
        <taxon>Perkinsidae</taxon>
        <taxon>Perkinsus</taxon>
    </lineage>
</organism>
<name>C5KLW4_PERM5</name>
<evidence type="ECO:0000313" key="2">
    <source>
        <dbReference type="EMBL" id="EER14530.1"/>
    </source>
</evidence>
<keyword evidence="3" id="KW-1185">Reference proteome</keyword>
<gene>
    <name evidence="2" type="ORF">Pmar_PMAR008327</name>
</gene>
<feature type="non-terminal residue" evidence="2">
    <location>
        <position position="67"/>
    </location>
</feature>
<dbReference type="InParanoid" id="C5KLW4"/>
<dbReference type="RefSeq" id="XP_002782735.1">
    <property type="nucleotide sequence ID" value="XM_002782689.1"/>
</dbReference>
<sequence>DLSMILILTLITILAIFQATQMRMRNSKGWQGGSCECICPALTLTLDLEGDRSARSPPVLPPHRGRL</sequence>
<feature type="chain" id="PRO_5002954209" evidence="1">
    <location>
        <begin position="20"/>
        <end position="67"/>
    </location>
</feature>
<proteinExistence type="predicted"/>
<evidence type="ECO:0000256" key="1">
    <source>
        <dbReference type="SAM" id="SignalP"/>
    </source>
</evidence>
<accession>C5KLW4</accession>
<dbReference type="EMBL" id="GG674214">
    <property type="protein sequence ID" value="EER14530.1"/>
    <property type="molecule type" value="Genomic_DNA"/>
</dbReference>
<dbReference type="AlphaFoldDB" id="C5KLW4"/>
<feature type="non-terminal residue" evidence="2">
    <location>
        <position position="1"/>
    </location>
</feature>
<evidence type="ECO:0000313" key="3">
    <source>
        <dbReference type="Proteomes" id="UP000007800"/>
    </source>
</evidence>
<dbReference type="GeneID" id="9045216"/>
<dbReference type="Proteomes" id="UP000007800">
    <property type="component" value="Unassembled WGS sequence"/>
</dbReference>
<protein>
    <submittedName>
        <fullName evidence="2">Uncharacterized protein</fullName>
    </submittedName>
</protein>
<feature type="signal peptide" evidence="1">
    <location>
        <begin position="1"/>
        <end position="19"/>
    </location>
</feature>
<keyword evidence="1" id="KW-0732">Signal</keyword>
<reference evidence="2 3" key="1">
    <citation type="submission" date="2008-07" db="EMBL/GenBank/DDBJ databases">
        <authorList>
            <person name="El-Sayed N."/>
            <person name="Caler E."/>
            <person name="Inman J."/>
            <person name="Amedeo P."/>
            <person name="Hass B."/>
            <person name="Wortman J."/>
        </authorList>
    </citation>
    <scope>NUCLEOTIDE SEQUENCE [LARGE SCALE GENOMIC DNA]</scope>
    <source>
        <strain evidence="3">ATCC 50983 / TXsc</strain>
    </source>
</reference>